<proteinExistence type="predicted"/>
<sequence length="78" mass="8727">MTNDRTDLADDPALRRRRDLAALHAMQNTRIRELLAELVIDRGGDRSARYAELRRWFAVREATANVLSGGSHRAPAAA</sequence>
<dbReference type="EMBL" id="JADMLG010000011">
    <property type="protein sequence ID" value="MBH0779495.1"/>
    <property type="molecule type" value="Genomic_DNA"/>
</dbReference>
<accession>A0A931N2H0</accession>
<evidence type="ECO:0000313" key="2">
    <source>
        <dbReference type="Proteomes" id="UP000655751"/>
    </source>
</evidence>
<dbReference type="RefSeq" id="WP_196151811.1">
    <property type="nucleotide sequence ID" value="NZ_JADMLG010000011.1"/>
</dbReference>
<dbReference type="Proteomes" id="UP000655751">
    <property type="component" value="Unassembled WGS sequence"/>
</dbReference>
<evidence type="ECO:0000313" key="1">
    <source>
        <dbReference type="EMBL" id="MBH0779495.1"/>
    </source>
</evidence>
<comment type="caution">
    <text evidence="1">The sequence shown here is derived from an EMBL/GenBank/DDBJ whole genome shotgun (WGS) entry which is preliminary data.</text>
</comment>
<name>A0A931N2H0_9NOCA</name>
<dbReference type="AlphaFoldDB" id="A0A931N2H0"/>
<protein>
    <submittedName>
        <fullName evidence="1">Uncharacterized protein</fullName>
    </submittedName>
</protein>
<gene>
    <name evidence="1" type="ORF">IT779_24815</name>
</gene>
<keyword evidence="2" id="KW-1185">Reference proteome</keyword>
<reference evidence="1" key="1">
    <citation type="submission" date="2020-11" db="EMBL/GenBank/DDBJ databases">
        <title>Nocardia NEAU-351.nov., a novel actinomycete isolated from the cow dung.</title>
        <authorList>
            <person name="Zhang X."/>
        </authorList>
    </citation>
    <scope>NUCLEOTIDE SEQUENCE</scope>
    <source>
        <strain evidence="1">NEAU-351</strain>
    </source>
</reference>
<organism evidence="1 2">
    <name type="scientific">Nocardia bovistercoris</name>
    <dbReference type="NCBI Taxonomy" id="2785916"/>
    <lineage>
        <taxon>Bacteria</taxon>
        <taxon>Bacillati</taxon>
        <taxon>Actinomycetota</taxon>
        <taxon>Actinomycetes</taxon>
        <taxon>Mycobacteriales</taxon>
        <taxon>Nocardiaceae</taxon>
        <taxon>Nocardia</taxon>
    </lineage>
</organism>